<dbReference type="Gene3D" id="3.40.50.150">
    <property type="entry name" value="Vaccinia Virus protein VP39"/>
    <property type="match status" value="1"/>
</dbReference>
<evidence type="ECO:0000256" key="2">
    <source>
        <dbReference type="ARBA" id="ARBA00009026"/>
    </source>
</evidence>
<evidence type="ECO:0000256" key="4">
    <source>
        <dbReference type="ARBA" id="ARBA00022603"/>
    </source>
</evidence>
<evidence type="ECO:0000256" key="6">
    <source>
        <dbReference type="ARBA" id="ARBA00022691"/>
    </source>
</evidence>
<dbReference type="InterPro" id="IPR029063">
    <property type="entry name" value="SAM-dependent_MTases_sf"/>
</dbReference>
<dbReference type="OrthoDB" id="2154311at2759"/>
<evidence type="ECO:0000313" key="14">
    <source>
        <dbReference type="EMBL" id="CDO74989.1"/>
    </source>
</evidence>
<evidence type="ECO:0000313" key="15">
    <source>
        <dbReference type="Proteomes" id="UP000029665"/>
    </source>
</evidence>
<name>A0A060SRZ0_PYCCI</name>
<keyword evidence="15" id="KW-1185">Reference proteome</keyword>
<dbReference type="GO" id="GO:0046872">
    <property type="term" value="F:metal ion binding"/>
    <property type="evidence" value="ECO:0007669"/>
    <property type="project" value="UniProtKB-KW"/>
</dbReference>
<comment type="caution">
    <text evidence="14">The sequence shown here is derived from an EMBL/GenBank/DDBJ whole genome shotgun (WGS) entry which is preliminary data.</text>
</comment>
<dbReference type="Proteomes" id="UP000029665">
    <property type="component" value="Unassembled WGS sequence"/>
</dbReference>
<evidence type="ECO:0000256" key="13">
    <source>
        <dbReference type="SAM" id="MobiDB-lite"/>
    </source>
</evidence>
<sequence>MCQSDTSHELPVTFRPELYLQRRGWVLDIMRRECITEVLDIGCGEGELLACLCNPAPWLAPPPPHVLPRPRDEDVGDLADLHRDILHPVKIAGLDVSPADLADAVEATRPLEAGGGSGALWHEPVRWEPLEVRIWQGSLARVNPEFVDVECIVSTEVIEHLPEDVLLAFAPVVFGAYHPRVVLLTTPSYTFNSRFTAPDAPMEARSGWPDPTKRTSRIFRHPDHKFEWTVKEFADWCKTVAEEWGYNVELGGVGKAHEVDQWGRDEALGFASLTAMFKRREGSGWADLRAKRVDELGILGAADEERKTPTAGHTPPSSSPRRRPSAAAVSYRRACGVQSHAGLSLGGATREGHTLERVVLLDHDLYELIPLECEASPPDSGELTDPWDPFDEDDTWQEKSVDIVCTQNSESSEQVEWGPPESNWDRSSQSSNTEDEVKWGPPESDWPCSSQWM</sequence>
<evidence type="ECO:0000256" key="9">
    <source>
        <dbReference type="ARBA" id="ARBA00022884"/>
    </source>
</evidence>
<dbReference type="EC" id="2.1.1.386" evidence="11"/>
<evidence type="ECO:0000256" key="7">
    <source>
        <dbReference type="ARBA" id="ARBA00022723"/>
    </source>
</evidence>
<organism evidence="14 15">
    <name type="scientific">Pycnoporus cinnabarinus</name>
    <name type="common">Cinnabar-red polypore</name>
    <name type="synonym">Trametes cinnabarina</name>
    <dbReference type="NCBI Taxonomy" id="5643"/>
    <lineage>
        <taxon>Eukaryota</taxon>
        <taxon>Fungi</taxon>
        <taxon>Dikarya</taxon>
        <taxon>Basidiomycota</taxon>
        <taxon>Agaricomycotina</taxon>
        <taxon>Agaricomycetes</taxon>
        <taxon>Polyporales</taxon>
        <taxon>Polyporaceae</taxon>
        <taxon>Trametes</taxon>
    </lineage>
</organism>
<dbReference type="GO" id="GO:0090486">
    <property type="term" value="F:small RNA 2'-O-methyltransferase activity"/>
    <property type="evidence" value="ECO:0007669"/>
    <property type="project" value="UniProtKB-EC"/>
</dbReference>
<evidence type="ECO:0000256" key="11">
    <source>
        <dbReference type="ARBA" id="ARBA00035025"/>
    </source>
</evidence>
<evidence type="ECO:0000256" key="3">
    <source>
        <dbReference type="ARBA" id="ARBA00021330"/>
    </source>
</evidence>
<protein>
    <recommendedName>
        <fullName evidence="3">Small RNA 2'-O-methyltransferase</fullName>
        <ecNumber evidence="11">2.1.1.386</ecNumber>
    </recommendedName>
</protein>
<feature type="region of interest" description="Disordered" evidence="13">
    <location>
        <begin position="299"/>
        <end position="326"/>
    </location>
</feature>
<dbReference type="GO" id="GO:0001510">
    <property type="term" value="P:RNA methylation"/>
    <property type="evidence" value="ECO:0007669"/>
    <property type="project" value="InterPro"/>
</dbReference>
<reference evidence="14" key="1">
    <citation type="submission" date="2014-01" db="EMBL/GenBank/DDBJ databases">
        <title>The genome of the white-rot fungus Pycnoporus cinnabarinus: a basidiomycete model with a versatile arsenal for lignocellulosic biomass breakdown.</title>
        <authorList>
            <person name="Levasseur A."/>
            <person name="Lomascolo A."/>
            <person name="Ruiz-Duenas F.J."/>
            <person name="Uzan E."/>
            <person name="Piumi F."/>
            <person name="Kues U."/>
            <person name="Ram A.F.J."/>
            <person name="Murat C."/>
            <person name="Haon M."/>
            <person name="Benoit I."/>
            <person name="Arfi Y."/>
            <person name="Chevret D."/>
            <person name="Drula E."/>
            <person name="Kwon M.J."/>
            <person name="Gouret P."/>
            <person name="Lesage-Meessen L."/>
            <person name="Lombard V."/>
            <person name="Mariette J."/>
            <person name="Noirot C."/>
            <person name="Park J."/>
            <person name="Patyshakuliyeva A."/>
            <person name="Wieneger R.A.B."/>
            <person name="Wosten H.A.B."/>
            <person name="Martin F."/>
            <person name="Coutinho P.M."/>
            <person name="de Vries R."/>
            <person name="Martinez A.T."/>
            <person name="Klopp C."/>
            <person name="Pontarotti P."/>
            <person name="Henrissat B."/>
            <person name="Record E."/>
        </authorList>
    </citation>
    <scope>NUCLEOTIDE SEQUENCE [LARGE SCALE GENOMIC DNA]</scope>
    <source>
        <strain evidence="14">BRFM137</strain>
    </source>
</reference>
<evidence type="ECO:0000256" key="10">
    <source>
        <dbReference type="ARBA" id="ARBA00023158"/>
    </source>
</evidence>
<gene>
    <name evidence="14" type="ORF">BN946_scf184945.g61</name>
</gene>
<keyword evidence="7" id="KW-0479">Metal-binding</keyword>
<dbReference type="GO" id="GO:0005634">
    <property type="term" value="C:nucleus"/>
    <property type="evidence" value="ECO:0007669"/>
    <property type="project" value="TreeGrafter"/>
</dbReference>
<keyword evidence="10" id="KW-0943">RNA-mediated gene silencing</keyword>
<dbReference type="EMBL" id="CCBP010000229">
    <property type="protein sequence ID" value="CDO74989.1"/>
    <property type="molecule type" value="Genomic_DNA"/>
</dbReference>
<evidence type="ECO:0000256" key="1">
    <source>
        <dbReference type="ARBA" id="ARBA00001946"/>
    </source>
</evidence>
<dbReference type="HOGENOM" id="CLU_032749_1_0_1"/>
<evidence type="ECO:0000256" key="5">
    <source>
        <dbReference type="ARBA" id="ARBA00022679"/>
    </source>
</evidence>
<dbReference type="AlphaFoldDB" id="A0A060SRZ0"/>
<keyword evidence="6" id="KW-0949">S-adenosyl-L-methionine</keyword>
<feature type="region of interest" description="Disordered" evidence="13">
    <location>
        <begin position="372"/>
        <end position="453"/>
    </location>
</feature>
<proteinExistence type="inferred from homology"/>
<comment type="catalytic activity">
    <reaction evidence="12">
        <text>small RNA 3'-end nucleotide + S-adenosyl-L-methionine = small RNA 3'-end 2'-O-methylnucleotide + S-adenosyl-L-homocysteine + H(+)</text>
        <dbReference type="Rhea" id="RHEA:37887"/>
        <dbReference type="Rhea" id="RHEA-COMP:10415"/>
        <dbReference type="Rhea" id="RHEA-COMP:10416"/>
        <dbReference type="ChEBI" id="CHEBI:15378"/>
        <dbReference type="ChEBI" id="CHEBI:57856"/>
        <dbReference type="ChEBI" id="CHEBI:59789"/>
        <dbReference type="ChEBI" id="CHEBI:74896"/>
        <dbReference type="ChEBI" id="CHEBI:74898"/>
        <dbReference type="EC" id="2.1.1.386"/>
    </reaction>
</comment>
<dbReference type="GO" id="GO:0003723">
    <property type="term" value="F:RNA binding"/>
    <property type="evidence" value="ECO:0007669"/>
    <property type="project" value="UniProtKB-KW"/>
</dbReference>
<comment type="cofactor">
    <cofactor evidence="1">
        <name>Mg(2+)</name>
        <dbReference type="ChEBI" id="CHEBI:18420"/>
    </cofactor>
</comment>
<evidence type="ECO:0000256" key="12">
    <source>
        <dbReference type="ARBA" id="ARBA00048418"/>
    </source>
</evidence>
<keyword evidence="4" id="KW-0489">Methyltransferase</keyword>
<dbReference type="PANTHER" id="PTHR21404">
    <property type="entry name" value="HEN1"/>
    <property type="match status" value="1"/>
</dbReference>
<keyword evidence="5" id="KW-0808">Transferase</keyword>
<accession>A0A060SRZ0</accession>
<comment type="similarity">
    <text evidence="2">Belongs to the methyltransferase superfamily. HEN1 family.</text>
</comment>
<keyword evidence="9" id="KW-0694">RNA-binding</keyword>
<keyword evidence="8" id="KW-0460">Magnesium</keyword>
<feature type="compositionally biased region" description="Polar residues" evidence="13">
    <location>
        <begin position="405"/>
        <end position="414"/>
    </location>
</feature>
<dbReference type="SUPFAM" id="SSF53335">
    <property type="entry name" value="S-adenosyl-L-methionine-dependent methyltransferases"/>
    <property type="match status" value="1"/>
</dbReference>
<dbReference type="PANTHER" id="PTHR21404:SF3">
    <property type="entry name" value="SMALL RNA 2'-O-METHYLTRANSFERASE"/>
    <property type="match status" value="1"/>
</dbReference>
<dbReference type="GO" id="GO:0030422">
    <property type="term" value="P:siRNA processing"/>
    <property type="evidence" value="ECO:0007669"/>
    <property type="project" value="TreeGrafter"/>
</dbReference>
<dbReference type="InterPro" id="IPR026610">
    <property type="entry name" value="Hen1"/>
</dbReference>
<evidence type="ECO:0000256" key="8">
    <source>
        <dbReference type="ARBA" id="ARBA00022842"/>
    </source>
</evidence>
<dbReference type="GO" id="GO:0005737">
    <property type="term" value="C:cytoplasm"/>
    <property type="evidence" value="ECO:0007669"/>
    <property type="project" value="TreeGrafter"/>
</dbReference>